<keyword evidence="3" id="KW-1185">Reference proteome</keyword>
<dbReference type="Proteomes" id="UP001218218">
    <property type="component" value="Unassembled WGS sequence"/>
</dbReference>
<protein>
    <submittedName>
        <fullName evidence="2">Uncharacterized protein</fullName>
    </submittedName>
</protein>
<gene>
    <name evidence="2" type="ORF">DFH08DRAFT_871468</name>
</gene>
<sequence>TRVCTPSAVRASRCLVHTPSAAPTSACRATPVAAWSTAPAPSANTPGLPRTHTVFVASIASATGFALTSSRCATGAKTHDAKSGATSAGGVTAGCDASSSARVCTGGEGVEGREACGGGGASTRDQGGRGAWGWSRLGRGGRARGGAEQSHELWDRQLRHVGV</sequence>
<reference evidence="2" key="1">
    <citation type="submission" date="2023-03" db="EMBL/GenBank/DDBJ databases">
        <title>Massive genome expansion in bonnet fungi (Mycena s.s.) driven by repeated elements and novel gene families across ecological guilds.</title>
        <authorList>
            <consortium name="Lawrence Berkeley National Laboratory"/>
            <person name="Harder C.B."/>
            <person name="Miyauchi S."/>
            <person name="Viragh M."/>
            <person name="Kuo A."/>
            <person name="Thoen E."/>
            <person name="Andreopoulos B."/>
            <person name="Lu D."/>
            <person name="Skrede I."/>
            <person name="Drula E."/>
            <person name="Henrissat B."/>
            <person name="Morin E."/>
            <person name="Kohler A."/>
            <person name="Barry K."/>
            <person name="LaButti K."/>
            <person name="Morin E."/>
            <person name="Salamov A."/>
            <person name="Lipzen A."/>
            <person name="Mereny Z."/>
            <person name="Hegedus B."/>
            <person name="Baldrian P."/>
            <person name="Stursova M."/>
            <person name="Weitz H."/>
            <person name="Taylor A."/>
            <person name="Grigoriev I.V."/>
            <person name="Nagy L.G."/>
            <person name="Martin F."/>
            <person name="Kauserud H."/>
        </authorList>
    </citation>
    <scope>NUCLEOTIDE SEQUENCE</scope>
    <source>
        <strain evidence="2">CBHHK002</strain>
    </source>
</reference>
<name>A0AAD6ZZ71_9AGAR</name>
<evidence type="ECO:0000313" key="2">
    <source>
        <dbReference type="EMBL" id="KAJ7343921.1"/>
    </source>
</evidence>
<dbReference type="AlphaFoldDB" id="A0AAD6ZZ71"/>
<feature type="non-terminal residue" evidence="2">
    <location>
        <position position="163"/>
    </location>
</feature>
<evidence type="ECO:0000313" key="3">
    <source>
        <dbReference type="Proteomes" id="UP001218218"/>
    </source>
</evidence>
<feature type="region of interest" description="Disordered" evidence="1">
    <location>
        <begin position="108"/>
        <end position="149"/>
    </location>
</feature>
<dbReference type="EMBL" id="JARIHO010000022">
    <property type="protein sequence ID" value="KAJ7343921.1"/>
    <property type="molecule type" value="Genomic_DNA"/>
</dbReference>
<evidence type="ECO:0000256" key="1">
    <source>
        <dbReference type="SAM" id="MobiDB-lite"/>
    </source>
</evidence>
<organism evidence="2 3">
    <name type="scientific">Mycena albidolilacea</name>
    <dbReference type="NCBI Taxonomy" id="1033008"/>
    <lineage>
        <taxon>Eukaryota</taxon>
        <taxon>Fungi</taxon>
        <taxon>Dikarya</taxon>
        <taxon>Basidiomycota</taxon>
        <taxon>Agaricomycotina</taxon>
        <taxon>Agaricomycetes</taxon>
        <taxon>Agaricomycetidae</taxon>
        <taxon>Agaricales</taxon>
        <taxon>Marasmiineae</taxon>
        <taxon>Mycenaceae</taxon>
        <taxon>Mycena</taxon>
    </lineage>
</organism>
<comment type="caution">
    <text evidence="2">The sequence shown here is derived from an EMBL/GenBank/DDBJ whole genome shotgun (WGS) entry which is preliminary data.</text>
</comment>
<accession>A0AAD6ZZ71</accession>
<proteinExistence type="predicted"/>